<dbReference type="AlphaFoldDB" id="A0A432VYK7"/>
<dbReference type="InterPro" id="IPR016088">
    <property type="entry name" value="Chalcone_isomerase_3-sand"/>
</dbReference>
<dbReference type="EMBL" id="PIPI01000001">
    <property type="protein sequence ID" value="RUO21749.1"/>
    <property type="molecule type" value="Genomic_DNA"/>
</dbReference>
<keyword evidence="1" id="KW-0732">Signal</keyword>
<evidence type="ECO:0000313" key="4">
    <source>
        <dbReference type="Proteomes" id="UP000288212"/>
    </source>
</evidence>
<gene>
    <name evidence="3" type="ORF">CWE06_02555</name>
</gene>
<feature type="signal peptide" evidence="1">
    <location>
        <begin position="1"/>
        <end position="24"/>
    </location>
</feature>
<sequence>MVQLSKALVSFAFCAACVALPVQASQQCLNAAKSQNEAQIAEALKPVGETRLRVLFMRIYDAALFTDSGDLDNAEQVALAIEYARNFSAQQLVNQTRDEWERMDLVTSDSETWLAELNAMWPDVNSGDCIVAVRNEEGGTRFFSRERELGVIEAPGFAERFFAIWLSEQARFRRSRDELVGERG</sequence>
<organism evidence="3 4">
    <name type="scientific">Aliidiomarina haloalkalitolerans</name>
    <dbReference type="NCBI Taxonomy" id="859059"/>
    <lineage>
        <taxon>Bacteria</taxon>
        <taxon>Pseudomonadati</taxon>
        <taxon>Pseudomonadota</taxon>
        <taxon>Gammaproteobacteria</taxon>
        <taxon>Alteromonadales</taxon>
        <taxon>Idiomarinaceae</taxon>
        <taxon>Aliidiomarina</taxon>
    </lineage>
</organism>
<reference evidence="3 4" key="1">
    <citation type="journal article" date="2011" name="Front. Microbiol.">
        <title>Genomic signatures of strain selection and enhancement in Bacillus atrophaeus var. globigii, a historical biowarfare simulant.</title>
        <authorList>
            <person name="Gibbons H.S."/>
            <person name="Broomall S.M."/>
            <person name="McNew L.A."/>
            <person name="Daligault H."/>
            <person name="Chapman C."/>
            <person name="Bruce D."/>
            <person name="Karavis M."/>
            <person name="Krepps M."/>
            <person name="McGregor P.A."/>
            <person name="Hong C."/>
            <person name="Park K.H."/>
            <person name="Akmal A."/>
            <person name="Feldman A."/>
            <person name="Lin J.S."/>
            <person name="Chang W.E."/>
            <person name="Higgs B.W."/>
            <person name="Demirev P."/>
            <person name="Lindquist J."/>
            <person name="Liem A."/>
            <person name="Fochler E."/>
            <person name="Read T.D."/>
            <person name="Tapia R."/>
            <person name="Johnson S."/>
            <person name="Bishop-Lilly K.A."/>
            <person name="Detter C."/>
            <person name="Han C."/>
            <person name="Sozhamannan S."/>
            <person name="Rosenzweig C.N."/>
            <person name="Skowronski E.W."/>
        </authorList>
    </citation>
    <scope>NUCLEOTIDE SEQUENCE [LARGE SCALE GENOMIC DNA]</scope>
    <source>
        <strain evidence="3 4">AK5</strain>
    </source>
</reference>
<evidence type="ECO:0000259" key="2">
    <source>
        <dbReference type="Pfam" id="PF16036"/>
    </source>
</evidence>
<feature type="chain" id="PRO_5019002211" description="Chalcone isomerase domain-containing protein" evidence="1">
    <location>
        <begin position="25"/>
        <end position="184"/>
    </location>
</feature>
<name>A0A432VYK7_9GAMM</name>
<dbReference type="InterPro" id="IPR016087">
    <property type="entry name" value="Chalcone_isomerase"/>
</dbReference>
<dbReference type="Gene3D" id="3.50.70.10">
    <property type="match status" value="1"/>
</dbReference>
<dbReference type="Proteomes" id="UP000288212">
    <property type="component" value="Unassembled WGS sequence"/>
</dbReference>
<dbReference type="OrthoDB" id="8527419at2"/>
<evidence type="ECO:0000256" key="1">
    <source>
        <dbReference type="SAM" id="SignalP"/>
    </source>
</evidence>
<keyword evidence="4" id="KW-1185">Reference proteome</keyword>
<evidence type="ECO:0000313" key="3">
    <source>
        <dbReference type="EMBL" id="RUO21749.1"/>
    </source>
</evidence>
<comment type="caution">
    <text evidence="3">The sequence shown here is derived from an EMBL/GenBank/DDBJ whole genome shotgun (WGS) entry which is preliminary data.</text>
</comment>
<feature type="domain" description="Chalcone isomerase" evidence="2">
    <location>
        <begin position="53"/>
        <end position="170"/>
    </location>
</feature>
<dbReference type="Pfam" id="PF16036">
    <property type="entry name" value="Chalcone_3"/>
    <property type="match status" value="1"/>
</dbReference>
<dbReference type="RefSeq" id="WP_126790865.1">
    <property type="nucleotide sequence ID" value="NZ_PIPI01000001.1"/>
</dbReference>
<accession>A0A432VYK7</accession>
<proteinExistence type="predicted"/>
<protein>
    <recommendedName>
        <fullName evidence="2">Chalcone isomerase domain-containing protein</fullName>
    </recommendedName>
</protein>